<accession>A0A369J168</accession>
<gene>
    <name evidence="1" type="ORF">Hypma_016270</name>
</gene>
<dbReference type="EMBL" id="LUEZ02000096">
    <property type="protein sequence ID" value="RDB14870.1"/>
    <property type="molecule type" value="Genomic_DNA"/>
</dbReference>
<dbReference type="AlphaFoldDB" id="A0A369J168"/>
<dbReference type="Proteomes" id="UP000076154">
    <property type="component" value="Unassembled WGS sequence"/>
</dbReference>
<sequence length="118" mass="13095">MALKKHGFDSVAWSRVFAPGMIFAEGWAKALSGADVPKAAMTPDRKRLIDRTVFLLAGTIVMSPGSVEVTERSIAHHVKVNLRFSKLRPSLKFDIGYRNGQHGGSDWEKGLWIDMVDI</sequence>
<reference evidence="1" key="1">
    <citation type="submission" date="2018-04" db="EMBL/GenBank/DDBJ databases">
        <title>Whole genome sequencing of Hypsizygus marmoreus.</title>
        <authorList>
            <person name="Choi I.-G."/>
            <person name="Min B."/>
            <person name="Kim J.-G."/>
            <person name="Kim S."/>
            <person name="Oh Y.-L."/>
            <person name="Kong W.-S."/>
            <person name="Park H."/>
            <person name="Jeong J."/>
            <person name="Song E.-S."/>
        </authorList>
    </citation>
    <scope>NUCLEOTIDE SEQUENCE [LARGE SCALE GENOMIC DNA]</scope>
    <source>
        <strain evidence="1">51987-8</strain>
    </source>
</reference>
<evidence type="ECO:0000313" key="1">
    <source>
        <dbReference type="EMBL" id="RDB14870.1"/>
    </source>
</evidence>
<comment type="caution">
    <text evidence="1">The sequence shown here is derived from an EMBL/GenBank/DDBJ whole genome shotgun (WGS) entry which is preliminary data.</text>
</comment>
<proteinExistence type="predicted"/>
<dbReference type="InParanoid" id="A0A369J168"/>
<name>A0A369J168_HYPMA</name>
<keyword evidence="2" id="KW-1185">Reference proteome</keyword>
<organism evidence="1 2">
    <name type="scientific">Hypsizygus marmoreus</name>
    <name type="common">White beech mushroom</name>
    <name type="synonym">Agaricus marmoreus</name>
    <dbReference type="NCBI Taxonomy" id="39966"/>
    <lineage>
        <taxon>Eukaryota</taxon>
        <taxon>Fungi</taxon>
        <taxon>Dikarya</taxon>
        <taxon>Basidiomycota</taxon>
        <taxon>Agaricomycotina</taxon>
        <taxon>Agaricomycetes</taxon>
        <taxon>Agaricomycetidae</taxon>
        <taxon>Agaricales</taxon>
        <taxon>Tricholomatineae</taxon>
        <taxon>Lyophyllaceae</taxon>
        <taxon>Hypsizygus</taxon>
    </lineage>
</organism>
<protein>
    <submittedName>
        <fullName evidence="1">Uncharacterized protein</fullName>
    </submittedName>
</protein>
<evidence type="ECO:0000313" key="2">
    <source>
        <dbReference type="Proteomes" id="UP000076154"/>
    </source>
</evidence>